<proteinExistence type="predicted"/>
<evidence type="ECO:0008006" key="3">
    <source>
        <dbReference type="Google" id="ProtNLM"/>
    </source>
</evidence>
<organism evidence="1 2">
    <name type="scientific">Croceicoccus ponticola</name>
    <dbReference type="NCBI Taxonomy" id="2217664"/>
    <lineage>
        <taxon>Bacteria</taxon>
        <taxon>Pseudomonadati</taxon>
        <taxon>Pseudomonadota</taxon>
        <taxon>Alphaproteobacteria</taxon>
        <taxon>Sphingomonadales</taxon>
        <taxon>Erythrobacteraceae</taxon>
        <taxon>Croceicoccus</taxon>
    </lineage>
</organism>
<dbReference type="AlphaFoldDB" id="A0A437GVC1"/>
<reference evidence="1 2" key="1">
    <citation type="submission" date="2018-12" db="EMBL/GenBank/DDBJ databases">
        <title>Croceicoccus ponticola sp. nov., a lipolytic bacterium isolated from seawater.</title>
        <authorList>
            <person name="Yoon J.-H."/>
        </authorList>
    </citation>
    <scope>NUCLEOTIDE SEQUENCE [LARGE SCALE GENOMIC DNA]</scope>
    <source>
        <strain evidence="1 2">GM-16</strain>
    </source>
</reference>
<comment type="caution">
    <text evidence="1">The sequence shown here is derived from an EMBL/GenBank/DDBJ whole genome shotgun (WGS) entry which is preliminary data.</text>
</comment>
<dbReference type="EMBL" id="RXOL01000006">
    <property type="protein sequence ID" value="RVQ65722.1"/>
    <property type="molecule type" value="Genomic_DNA"/>
</dbReference>
<accession>A0A437GVC1</accession>
<evidence type="ECO:0000313" key="2">
    <source>
        <dbReference type="Proteomes" id="UP000283003"/>
    </source>
</evidence>
<keyword evidence="2" id="KW-1185">Reference proteome</keyword>
<sequence>MRLYLWNASICESLYLPLQTAEVCVRNAIHYTLIRRYGQDWNTNHAFTNLLLKKYQEELFRTTADEKEVRGAAYTVDHVVGGMSFGFWVNLLTHSFRHHLWQQGMRRSFPHIPQGIEREDAYAKVNQLRVFRNKVAHHYAIFDRRPLAEHQNAMEIIGWCSPSAVHVVRQLSNPRRVVQKPKRWPTL</sequence>
<gene>
    <name evidence="1" type="ORF">EKN06_12365</name>
</gene>
<evidence type="ECO:0000313" key="1">
    <source>
        <dbReference type="EMBL" id="RVQ65722.1"/>
    </source>
</evidence>
<protein>
    <recommendedName>
        <fullName evidence="3">Abi family protein</fullName>
    </recommendedName>
</protein>
<name>A0A437GVC1_9SPHN</name>
<dbReference type="Proteomes" id="UP000283003">
    <property type="component" value="Unassembled WGS sequence"/>
</dbReference>